<dbReference type="AlphaFoldDB" id="A0A0D9V0Z7"/>
<dbReference type="EnsemblPlants" id="LPERR01G13890.1">
    <property type="protein sequence ID" value="LPERR01G13890.1"/>
    <property type="gene ID" value="LPERR01G13890"/>
</dbReference>
<proteinExistence type="predicted"/>
<reference evidence="2 3" key="1">
    <citation type="submission" date="2012-08" db="EMBL/GenBank/DDBJ databases">
        <title>Oryza genome evolution.</title>
        <authorList>
            <person name="Wing R.A."/>
        </authorList>
    </citation>
    <scope>NUCLEOTIDE SEQUENCE</scope>
</reference>
<keyword evidence="3" id="KW-1185">Reference proteome</keyword>
<evidence type="ECO:0000313" key="3">
    <source>
        <dbReference type="Proteomes" id="UP000032180"/>
    </source>
</evidence>
<dbReference type="Gramene" id="LPERR01G13890.1">
    <property type="protein sequence ID" value="LPERR01G13890.1"/>
    <property type="gene ID" value="LPERR01G13890"/>
</dbReference>
<evidence type="ECO:0000256" key="1">
    <source>
        <dbReference type="SAM" id="MobiDB-lite"/>
    </source>
</evidence>
<feature type="compositionally biased region" description="Basic and acidic residues" evidence="1">
    <location>
        <begin position="63"/>
        <end position="85"/>
    </location>
</feature>
<reference evidence="3" key="2">
    <citation type="submission" date="2013-12" db="EMBL/GenBank/DDBJ databases">
        <authorList>
            <person name="Yu Y."/>
            <person name="Lee S."/>
            <person name="de Baynast K."/>
            <person name="Wissotski M."/>
            <person name="Liu L."/>
            <person name="Talag J."/>
            <person name="Goicoechea J."/>
            <person name="Angelova A."/>
            <person name="Jetty R."/>
            <person name="Kudrna D."/>
            <person name="Golser W."/>
            <person name="Rivera L."/>
            <person name="Zhang J."/>
            <person name="Wing R."/>
        </authorList>
    </citation>
    <scope>NUCLEOTIDE SEQUENCE</scope>
</reference>
<sequence>MRIDTQSSLQQHLHNRNLHTSKTLPQDAEKCPKTYCKKRTPTGGGGSTIAGRTEEQPTTNSKGRNDRHSATPCRDDPGEKNRRSR</sequence>
<feature type="region of interest" description="Disordered" evidence="1">
    <location>
        <begin position="1"/>
        <end position="85"/>
    </location>
</feature>
<evidence type="ECO:0000313" key="2">
    <source>
        <dbReference type="EnsemblPlants" id="LPERR01G13890.1"/>
    </source>
</evidence>
<feature type="compositionally biased region" description="Polar residues" evidence="1">
    <location>
        <begin position="1"/>
        <end position="12"/>
    </location>
</feature>
<dbReference type="Proteomes" id="UP000032180">
    <property type="component" value="Chromosome 1"/>
</dbReference>
<dbReference type="HOGENOM" id="CLU_2515891_0_0_1"/>
<reference evidence="2" key="3">
    <citation type="submission" date="2015-04" db="UniProtKB">
        <authorList>
            <consortium name="EnsemblPlants"/>
        </authorList>
    </citation>
    <scope>IDENTIFICATION</scope>
</reference>
<protein>
    <submittedName>
        <fullName evidence="2">Uncharacterized protein</fullName>
    </submittedName>
</protein>
<organism evidence="2 3">
    <name type="scientific">Leersia perrieri</name>
    <dbReference type="NCBI Taxonomy" id="77586"/>
    <lineage>
        <taxon>Eukaryota</taxon>
        <taxon>Viridiplantae</taxon>
        <taxon>Streptophyta</taxon>
        <taxon>Embryophyta</taxon>
        <taxon>Tracheophyta</taxon>
        <taxon>Spermatophyta</taxon>
        <taxon>Magnoliopsida</taxon>
        <taxon>Liliopsida</taxon>
        <taxon>Poales</taxon>
        <taxon>Poaceae</taxon>
        <taxon>BOP clade</taxon>
        <taxon>Oryzoideae</taxon>
        <taxon>Oryzeae</taxon>
        <taxon>Oryzinae</taxon>
        <taxon>Leersia</taxon>
    </lineage>
</organism>
<accession>A0A0D9V0Z7</accession>
<name>A0A0D9V0Z7_9ORYZ</name>